<dbReference type="EnsemblPlants" id="Pp3c9_1168V3.5">
    <property type="protein sequence ID" value="Pp3c9_1168V3.5"/>
    <property type="gene ID" value="Pp3c9_1168"/>
</dbReference>
<proteinExistence type="predicted"/>
<dbReference type="Pfam" id="PF00782">
    <property type="entry name" value="DSPc"/>
    <property type="match status" value="1"/>
</dbReference>
<evidence type="ECO:0000259" key="4">
    <source>
        <dbReference type="PROSITE" id="PS50054"/>
    </source>
</evidence>
<dbReference type="Gene3D" id="3.90.190.10">
    <property type="entry name" value="Protein tyrosine phosphatase superfamily"/>
    <property type="match status" value="1"/>
</dbReference>
<dbReference type="Proteomes" id="UP000006727">
    <property type="component" value="Chromosome 9"/>
</dbReference>
<dbReference type="PROSITE" id="PS00383">
    <property type="entry name" value="TYR_PHOSPHATASE_1"/>
    <property type="match status" value="1"/>
</dbReference>
<dbReference type="GO" id="GO:0004721">
    <property type="term" value="F:phosphoprotein phosphatase activity"/>
    <property type="evidence" value="ECO:0000318"/>
    <property type="project" value="GO_Central"/>
</dbReference>
<feature type="compositionally biased region" description="Low complexity" evidence="3">
    <location>
        <begin position="613"/>
        <end position="637"/>
    </location>
</feature>
<dbReference type="Gramene" id="Pp3c9_1168V3.6">
    <property type="protein sequence ID" value="Pp3c9_1168V3.6"/>
    <property type="gene ID" value="Pp3c9_1168"/>
</dbReference>
<keyword evidence="2" id="KW-0904">Protein phosphatase</keyword>
<keyword evidence="7" id="KW-1185">Reference proteome</keyword>
<feature type="region of interest" description="Disordered" evidence="3">
    <location>
        <begin position="580"/>
        <end position="687"/>
    </location>
</feature>
<dbReference type="EnsemblPlants" id="Pp3c9_1168V3.6">
    <property type="protein sequence ID" value="Pp3c9_1168V3.6"/>
    <property type="gene ID" value="Pp3c9_1168"/>
</dbReference>
<gene>
    <name evidence="6" type="primary">LOC112287050</name>
</gene>
<feature type="compositionally biased region" description="Low complexity" evidence="3">
    <location>
        <begin position="655"/>
        <end position="669"/>
    </location>
</feature>
<sequence>MASMLYRQESEVANELKLALEEACLELGVSLSNAFSPSALWLFDANNGDPALADLASWVNITRRRSYRPSPLNKYRKYSLPSLDDAETSEKELEERVEDDKVEILSDGEGSDIQALPEMRLKERLSNAAELDVLAKDLDWSNLLSVHRTEHAQSEDDESSDGRDSIGSIEMTVNSGGVVYFAMFRKNHVESGNDDSEENENIKYEAAAVFKFGSSRLATQSERLGIEIARHLGVATPQARVIHNNSSEWMQIQDAVVAVRETDKANENVIGLQTCEELLEALHLSRCMLIMGYIRGKPLAESKQAFASEKVAVKTAIALGRTLVLDMVLRNEDRLVCHTLGWRGNSGNLLVTEEVPHGLDQLGPPVLDSKQISGGSGFTRQRRTQSLAALSTSSNTDILVQLPKMHRSPSPELSHAGTAQSHALQNLLVPEESEALASKMGELKMKDKKEEPSCLLVAIDSGVSRRPPGMKIEHDRRIYSKTIELLLHDEETAGNLLREISFGYLGPPFENEKTSEADFSGEPATPPEEFDHHKIIRAFQRGVIVGIRDMQVLRMFMVKLFRTLDQLLREFMAYVSNLPDEEGSKTETEVTKPPVEETQPSDVKVSPENGTPQKPSGSTSMMSSEQQESPQSLPSGPVSTPIREKSPRVSMLKISPSSLRKSPVSSPRLNSPNKISPVRESWHKKGSPGRMTFKLKDVSKTAKIDCEWSKKLEWWDEKMRSEGQKLCKDHKFTTGFLEGGGSHSVVDSYELKVRLEHILERMIMISNGSDTEKPSCVLSPSLYIGSALAARSVNTLQHLRITHVLCLCPSDLEDANVGDFPELFTYKHLEVKDVEDENIAAHFEEACSFIAQAEGDNKTILVHCFEGKSRSATMVLAYLMLRKGHTLAQAWSILKTAHRRTQPNDGFMKQTLVELDKKLHGKASMTFLKRRPAGQRCPICDKVAGFSIVALQQHIRRVHPGIPLHSQSAPIV</sequence>
<organism evidence="6 7">
    <name type="scientific">Physcomitrium patens</name>
    <name type="common">Spreading-leaved earth moss</name>
    <name type="synonym">Physcomitrella patens</name>
    <dbReference type="NCBI Taxonomy" id="3218"/>
    <lineage>
        <taxon>Eukaryota</taxon>
        <taxon>Viridiplantae</taxon>
        <taxon>Streptophyta</taxon>
        <taxon>Embryophyta</taxon>
        <taxon>Bryophyta</taxon>
        <taxon>Bryophytina</taxon>
        <taxon>Bryopsida</taxon>
        <taxon>Funariidae</taxon>
        <taxon>Funariales</taxon>
        <taxon>Funariaceae</taxon>
        <taxon>Physcomitrium</taxon>
    </lineage>
</organism>
<keyword evidence="1" id="KW-0378">Hydrolase</keyword>
<evidence type="ECO:0000313" key="6">
    <source>
        <dbReference type="EnsemblPlants" id="Pp3c9_1168V3.5"/>
    </source>
</evidence>
<evidence type="ECO:0000256" key="3">
    <source>
        <dbReference type="SAM" id="MobiDB-lite"/>
    </source>
</evidence>
<dbReference type="SUPFAM" id="SSF56112">
    <property type="entry name" value="Protein kinase-like (PK-like)"/>
    <property type="match status" value="1"/>
</dbReference>
<dbReference type="CDD" id="cd14498">
    <property type="entry name" value="DSP"/>
    <property type="match status" value="1"/>
</dbReference>
<dbReference type="InterPro" id="IPR035010">
    <property type="entry name" value="PHS1"/>
</dbReference>
<dbReference type="InterPro" id="IPR020422">
    <property type="entry name" value="TYR_PHOSPHATASE_DUAL_dom"/>
</dbReference>
<feature type="domain" description="Tyrosine-protein phosphatase" evidence="4">
    <location>
        <begin position="773"/>
        <end position="920"/>
    </location>
</feature>
<dbReference type="AlphaFoldDB" id="A0A7I4EH18"/>
<feature type="compositionally biased region" description="Basic and acidic residues" evidence="3">
    <location>
        <begin position="149"/>
        <end position="164"/>
    </location>
</feature>
<evidence type="ECO:0000256" key="2">
    <source>
        <dbReference type="ARBA" id="ARBA00022912"/>
    </source>
</evidence>
<reference evidence="6" key="3">
    <citation type="submission" date="2020-12" db="UniProtKB">
        <authorList>
            <consortium name="EnsemblPlants"/>
        </authorList>
    </citation>
    <scope>IDENTIFICATION</scope>
</reference>
<dbReference type="PANTHER" id="PTHR47100:SF5">
    <property type="entry name" value="DUAL SPECIFICITY PROTEIN PHOSPHATASE PHS1"/>
    <property type="match status" value="1"/>
</dbReference>
<dbReference type="InterPro" id="IPR029021">
    <property type="entry name" value="Prot-tyrosine_phosphatase-like"/>
</dbReference>
<protein>
    <submittedName>
        <fullName evidence="6">Uncharacterized protein</fullName>
    </submittedName>
</protein>
<dbReference type="PANTHER" id="PTHR47100">
    <property type="entry name" value="DUAL SPECIFICITY PROTEIN PHOSPHATASE PHS1"/>
    <property type="match status" value="1"/>
</dbReference>
<feature type="region of interest" description="Disordered" evidence="3">
    <location>
        <begin position="149"/>
        <end position="168"/>
    </location>
</feature>
<dbReference type="SUPFAM" id="SSF52799">
    <property type="entry name" value="(Phosphotyrosine protein) phosphatases II"/>
    <property type="match status" value="1"/>
</dbReference>
<dbReference type="Pfam" id="PF09192">
    <property type="entry name" value="Act-Frag_cataly"/>
    <property type="match status" value="1"/>
</dbReference>
<dbReference type="GO" id="GO:0005737">
    <property type="term" value="C:cytoplasm"/>
    <property type="evidence" value="ECO:0000318"/>
    <property type="project" value="GO_Central"/>
</dbReference>
<reference evidence="6 7" key="2">
    <citation type="journal article" date="2018" name="Plant J.">
        <title>The Physcomitrella patens chromosome-scale assembly reveals moss genome structure and evolution.</title>
        <authorList>
            <person name="Lang D."/>
            <person name="Ullrich K.K."/>
            <person name="Murat F."/>
            <person name="Fuchs J."/>
            <person name="Jenkins J."/>
            <person name="Haas F.B."/>
            <person name="Piednoel M."/>
            <person name="Gundlach H."/>
            <person name="Van Bel M."/>
            <person name="Meyberg R."/>
            <person name="Vives C."/>
            <person name="Morata J."/>
            <person name="Symeonidi A."/>
            <person name="Hiss M."/>
            <person name="Muchero W."/>
            <person name="Kamisugi Y."/>
            <person name="Saleh O."/>
            <person name="Blanc G."/>
            <person name="Decker E.L."/>
            <person name="van Gessel N."/>
            <person name="Grimwood J."/>
            <person name="Hayes R.D."/>
            <person name="Graham S.W."/>
            <person name="Gunter L.E."/>
            <person name="McDaniel S.F."/>
            <person name="Hoernstein S.N.W."/>
            <person name="Larsson A."/>
            <person name="Li F.W."/>
            <person name="Perroud P.F."/>
            <person name="Phillips J."/>
            <person name="Ranjan P."/>
            <person name="Rokshar D.S."/>
            <person name="Rothfels C.J."/>
            <person name="Schneider L."/>
            <person name="Shu S."/>
            <person name="Stevenson D.W."/>
            <person name="Thummler F."/>
            <person name="Tillich M."/>
            <person name="Villarreal Aguilar J.C."/>
            <person name="Widiez T."/>
            <person name="Wong G.K."/>
            <person name="Wymore A."/>
            <person name="Zhang Y."/>
            <person name="Zimmer A.D."/>
            <person name="Quatrano R.S."/>
            <person name="Mayer K.F.X."/>
            <person name="Goodstein D."/>
            <person name="Casacuberta J.M."/>
            <person name="Vandepoele K."/>
            <person name="Reski R."/>
            <person name="Cuming A.C."/>
            <person name="Tuskan G.A."/>
            <person name="Maumus F."/>
            <person name="Salse J."/>
            <person name="Schmutz J."/>
            <person name="Rensing S.A."/>
        </authorList>
    </citation>
    <scope>NUCLEOTIDE SEQUENCE [LARGE SCALE GENOMIC DNA]</scope>
    <source>
        <strain evidence="6 7">cv. Gransden 2004</strain>
    </source>
</reference>
<dbReference type="SMART" id="SM00195">
    <property type="entry name" value="DSPc"/>
    <property type="match status" value="1"/>
</dbReference>
<feature type="domain" description="Tyrosine specific protein phosphatases" evidence="5">
    <location>
        <begin position="841"/>
        <end position="895"/>
    </location>
</feature>
<dbReference type="GO" id="GO:0043622">
    <property type="term" value="P:cortical microtubule organization"/>
    <property type="evidence" value="ECO:0007669"/>
    <property type="project" value="InterPro"/>
</dbReference>
<reference evidence="6 7" key="1">
    <citation type="journal article" date="2008" name="Science">
        <title>The Physcomitrella genome reveals evolutionary insights into the conquest of land by plants.</title>
        <authorList>
            <person name="Rensing S."/>
            <person name="Lang D."/>
            <person name="Zimmer A."/>
            <person name="Terry A."/>
            <person name="Salamov A."/>
            <person name="Shapiro H."/>
            <person name="Nishiyama T."/>
            <person name="Perroud P.-F."/>
            <person name="Lindquist E."/>
            <person name="Kamisugi Y."/>
            <person name="Tanahashi T."/>
            <person name="Sakakibara K."/>
            <person name="Fujita T."/>
            <person name="Oishi K."/>
            <person name="Shin-I T."/>
            <person name="Kuroki Y."/>
            <person name="Toyoda A."/>
            <person name="Suzuki Y."/>
            <person name="Hashimoto A."/>
            <person name="Yamaguchi K."/>
            <person name="Sugano A."/>
            <person name="Kohara Y."/>
            <person name="Fujiyama A."/>
            <person name="Anterola A."/>
            <person name="Aoki S."/>
            <person name="Ashton N."/>
            <person name="Barbazuk W.B."/>
            <person name="Barker E."/>
            <person name="Bennetzen J."/>
            <person name="Bezanilla M."/>
            <person name="Blankenship R."/>
            <person name="Cho S.H."/>
            <person name="Dutcher S."/>
            <person name="Estelle M."/>
            <person name="Fawcett J.A."/>
            <person name="Gundlach H."/>
            <person name="Hanada K."/>
            <person name="Heyl A."/>
            <person name="Hicks K.A."/>
            <person name="Hugh J."/>
            <person name="Lohr M."/>
            <person name="Mayer K."/>
            <person name="Melkozernov A."/>
            <person name="Murata T."/>
            <person name="Nelson D."/>
            <person name="Pils B."/>
            <person name="Prigge M."/>
            <person name="Reiss B."/>
            <person name="Renner T."/>
            <person name="Rombauts S."/>
            <person name="Rushton P."/>
            <person name="Sanderfoot A."/>
            <person name="Schween G."/>
            <person name="Shiu S.-H."/>
            <person name="Stueber K."/>
            <person name="Theodoulou F.L."/>
            <person name="Tu H."/>
            <person name="Van de Peer Y."/>
            <person name="Verrier P.J."/>
            <person name="Waters E."/>
            <person name="Wood A."/>
            <person name="Yang L."/>
            <person name="Cove D."/>
            <person name="Cuming A."/>
            <person name="Hasebe M."/>
            <person name="Lucas S."/>
            <person name="Mishler D.B."/>
            <person name="Reski R."/>
            <person name="Grigoriev I."/>
            <person name="Quatrano R.S."/>
            <person name="Boore J.L."/>
        </authorList>
    </citation>
    <scope>NUCLEOTIDE SEQUENCE [LARGE SCALE GENOMIC DNA]</scope>
    <source>
        <strain evidence="6 7">cv. Gransden 2004</strain>
    </source>
</reference>
<dbReference type="InterPro" id="IPR016130">
    <property type="entry name" value="Tyr_Pase_AS"/>
</dbReference>
<dbReference type="Gene3D" id="1.10.1070.11">
    <property type="entry name" value="Phosphatidylinositol 3-/4-kinase, catalytic domain"/>
    <property type="match status" value="1"/>
</dbReference>
<dbReference type="CDD" id="cd05124">
    <property type="entry name" value="AFK"/>
    <property type="match status" value="1"/>
</dbReference>
<dbReference type="InterPro" id="IPR000387">
    <property type="entry name" value="Tyr_Pase_dom"/>
</dbReference>
<dbReference type="InterPro" id="IPR011009">
    <property type="entry name" value="Kinase-like_dom_sf"/>
</dbReference>
<dbReference type="InterPro" id="IPR015275">
    <property type="entry name" value="Actin-fragmin_kin_cat_dom"/>
</dbReference>
<accession>A0A7I4EH18</accession>
<dbReference type="GO" id="GO:0009737">
    <property type="term" value="P:response to abscisic acid"/>
    <property type="evidence" value="ECO:0007669"/>
    <property type="project" value="InterPro"/>
</dbReference>
<evidence type="ECO:0000256" key="1">
    <source>
        <dbReference type="ARBA" id="ARBA00022801"/>
    </source>
</evidence>
<dbReference type="PROSITE" id="PS50054">
    <property type="entry name" value="TYR_PHOSPHATASE_DUAL"/>
    <property type="match status" value="1"/>
</dbReference>
<evidence type="ECO:0000313" key="7">
    <source>
        <dbReference type="Proteomes" id="UP000006727"/>
    </source>
</evidence>
<dbReference type="EMBL" id="ABEU02000009">
    <property type="status" value="NOT_ANNOTATED_CDS"/>
    <property type="molecule type" value="Genomic_DNA"/>
</dbReference>
<dbReference type="Gramene" id="Pp3c9_1168V3.5">
    <property type="protein sequence ID" value="Pp3c9_1168V3.5"/>
    <property type="gene ID" value="Pp3c9_1168"/>
</dbReference>
<evidence type="ECO:0000259" key="5">
    <source>
        <dbReference type="PROSITE" id="PS50056"/>
    </source>
</evidence>
<name>A0A7I4EH18_PHYPA</name>
<dbReference type="InterPro" id="IPR000340">
    <property type="entry name" value="Dual-sp_phosphatase_cat-dom"/>
</dbReference>
<dbReference type="PROSITE" id="PS50056">
    <property type="entry name" value="TYR_PHOSPHATASE_2"/>
    <property type="match status" value="1"/>
</dbReference>
<dbReference type="InterPro" id="IPR036940">
    <property type="entry name" value="PI3/4_kinase_cat_sf"/>
</dbReference>